<feature type="transmembrane region" description="Helical" evidence="2">
    <location>
        <begin position="240"/>
        <end position="262"/>
    </location>
</feature>
<feature type="chain" id="PRO_5040447826" description="Mid2 domain-containing protein" evidence="3">
    <location>
        <begin position="27"/>
        <end position="812"/>
    </location>
</feature>
<organism evidence="4 5">
    <name type="scientific">Amylocarpus encephaloides</name>
    <dbReference type="NCBI Taxonomy" id="45428"/>
    <lineage>
        <taxon>Eukaryota</taxon>
        <taxon>Fungi</taxon>
        <taxon>Dikarya</taxon>
        <taxon>Ascomycota</taxon>
        <taxon>Pezizomycotina</taxon>
        <taxon>Leotiomycetes</taxon>
        <taxon>Helotiales</taxon>
        <taxon>Helotiales incertae sedis</taxon>
        <taxon>Amylocarpus</taxon>
    </lineage>
</organism>
<dbReference type="OrthoDB" id="5386093at2759"/>
<feature type="region of interest" description="Disordered" evidence="1">
    <location>
        <begin position="430"/>
        <end position="562"/>
    </location>
</feature>
<proteinExistence type="predicted"/>
<dbReference type="EMBL" id="MU251387">
    <property type="protein sequence ID" value="KAG9237392.1"/>
    <property type="molecule type" value="Genomic_DNA"/>
</dbReference>
<evidence type="ECO:0000256" key="2">
    <source>
        <dbReference type="SAM" id="Phobius"/>
    </source>
</evidence>
<keyword evidence="2" id="KW-1133">Transmembrane helix</keyword>
<keyword evidence="2" id="KW-0812">Transmembrane</keyword>
<protein>
    <recommendedName>
        <fullName evidence="6">Mid2 domain-containing protein</fullName>
    </recommendedName>
</protein>
<comment type="caution">
    <text evidence="4">The sequence shown here is derived from an EMBL/GenBank/DDBJ whole genome shotgun (WGS) entry which is preliminary data.</text>
</comment>
<keyword evidence="2" id="KW-0472">Membrane</keyword>
<dbReference type="AlphaFoldDB" id="A0A9P7YQ76"/>
<evidence type="ECO:0000256" key="3">
    <source>
        <dbReference type="SAM" id="SignalP"/>
    </source>
</evidence>
<feature type="region of interest" description="Disordered" evidence="1">
    <location>
        <begin position="735"/>
        <end position="812"/>
    </location>
</feature>
<dbReference type="Proteomes" id="UP000824998">
    <property type="component" value="Unassembled WGS sequence"/>
</dbReference>
<feature type="compositionally biased region" description="Polar residues" evidence="1">
    <location>
        <begin position="533"/>
        <end position="557"/>
    </location>
</feature>
<feature type="signal peptide" evidence="3">
    <location>
        <begin position="1"/>
        <end position="26"/>
    </location>
</feature>
<accession>A0A9P7YQ76</accession>
<dbReference type="CDD" id="cd12087">
    <property type="entry name" value="TM_EGFR-like"/>
    <property type="match status" value="1"/>
</dbReference>
<gene>
    <name evidence="4" type="ORF">BJ875DRAFT_156257</name>
</gene>
<sequence length="812" mass="86815">MAFNLFAMPSSSIALLFSLLLGLTDAMPWAEPIQTVAYKTDEWSPRPTVVPEDPAKLFKRAAVGIEVCGWLGGNLAYPAACGTGSSCIHDTIHGYVGCCTTDGLCDQGIYTTCLDIKSPGWASTANLINNGVTTCGGSAQCYKNTYPGQYYQYSCGDPTAATTISTAYVGQPPEVRLQVVFTGVTFDSQAVTANGKSFNVATATGSLASETGASAGKVSAAGAASSAAAPTGSTTSPGTVAGGTIAGVAGVALLAGFLFWFLRRRANKQNKSRRSGSAFFERKDPFSHEPIQQNYNPDEYVSPMTGHPDNARGFAGDTSYHGGEGMGRSTSPVNSHRPLPPFSAAVGGNPFSDEVPPPPPTTVHPLSSSYTDVARTNPFSDRHTYEVAPKPLHERHHVPGRNTPSPTQFDHPQEQTMPLVNEIDHFSHSWSQSGIGRGRRLSFDNSDNESDSSRPRLRTATSVAIMPQGRVVDRDVSTEALRSTPHSEGWLPPRLRPAKSDISSLHNQPTHHRDQSGSRHITAPVPGYHHQAKTSNSSVSSYQGTPTPGMQAAQQNRPPHPLEQETSYLIRPVHPLEQEASRLIRPVHPLEQESQQLIRPPHPLEQQQTLLHLSHTSEPLDPDMFSPSNLGRGRLDSDESSYSDNTAYHRSSFTSLKPLPPAKSPKRMSFGLNGAISEVVSGDNWRASDGWSPAWSGIGGGWLEGQSGMAMSTVLEDKESEIHELDSKMKAAELESNASGAGLKREGGSGSSRGSARGEGSGSAFQSRKKGSPNSKGTERGARSRPFSGVPILNSPSLLQEERGRKGTFGVE</sequence>
<reference evidence="4" key="1">
    <citation type="journal article" date="2021" name="IMA Fungus">
        <title>Genomic characterization of three marine fungi, including Emericellopsis atlantica sp. nov. with signatures of a generalist lifestyle and marine biomass degradation.</title>
        <authorList>
            <person name="Hagestad O.C."/>
            <person name="Hou L."/>
            <person name="Andersen J.H."/>
            <person name="Hansen E.H."/>
            <person name="Altermark B."/>
            <person name="Li C."/>
            <person name="Kuhnert E."/>
            <person name="Cox R.J."/>
            <person name="Crous P.W."/>
            <person name="Spatafora J.W."/>
            <person name="Lail K."/>
            <person name="Amirebrahimi M."/>
            <person name="Lipzen A."/>
            <person name="Pangilinan J."/>
            <person name="Andreopoulos W."/>
            <person name="Hayes R.D."/>
            <person name="Ng V."/>
            <person name="Grigoriev I.V."/>
            <person name="Jackson S.A."/>
            <person name="Sutton T.D.S."/>
            <person name="Dobson A.D.W."/>
            <person name="Rama T."/>
        </authorList>
    </citation>
    <scope>NUCLEOTIDE SEQUENCE</scope>
    <source>
        <strain evidence="4">TRa018bII</strain>
    </source>
</reference>
<keyword evidence="5" id="KW-1185">Reference proteome</keyword>
<feature type="compositionally biased region" description="Polar residues" evidence="1">
    <location>
        <begin position="402"/>
        <end position="413"/>
    </location>
</feature>
<evidence type="ECO:0008006" key="6">
    <source>
        <dbReference type="Google" id="ProtNLM"/>
    </source>
</evidence>
<keyword evidence="3" id="KW-0732">Signal</keyword>
<name>A0A9P7YQ76_9HELO</name>
<feature type="region of interest" description="Disordered" evidence="1">
    <location>
        <begin position="271"/>
        <end position="413"/>
    </location>
</feature>
<evidence type="ECO:0000256" key="1">
    <source>
        <dbReference type="SAM" id="MobiDB-lite"/>
    </source>
</evidence>
<evidence type="ECO:0000313" key="4">
    <source>
        <dbReference type="EMBL" id="KAG9237392.1"/>
    </source>
</evidence>
<evidence type="ECO:0000313" key="5">
    <source>
        <dbReference type="Proteomes" id="UP000824998"/>
    </source>
</evidence>